<evidence type="ECO:0000256" key="5">
    <source>
        <dbReference type="ARBA" id="ARBA00022840"/>
    </source>
</evidence>
<evidence type="ECO:0000256" key="8">
    <source>
        <dbReference type="ARBA" id="ARBA00047639"/>
    </source>
</evidence>
<protein>
    <recommendedName>
        <fullName evidence="2">histidine--tRNA ligase</fullName>
        <ecNumber evidence="2">6.1.1.21</ecNumber>
    </recommendedName>
</protein>
<dbReference type="AlphaFoldDB" id="A0AAD5SHT2"/>
<accession>A0AAD5SHT2</accession>
<dbReference type="GO" id="GO:0005739">
    <property type="term" value="C:mitochondrion"/>
    <property type="evidence" value="ECO:0007669"/>
    <property type="project" value="TreeGrafter"/>
</dbReference>
<dbReference type="GO" id="GO:0004821">
    <property type="term" value="F:histidine-tRNA ligase activity"/>
    <property type="evidence" value="ECO:0007669"/>
    <property type="project" value="UniProtKB-EC"/>
</dbReference>
<dbReference type="GO" id="GO:0003723">
    <property type="term" value="F:RNA binding"/>
    <property type="evidence" value="ECO:0007669"/>
    <property type="project" value="TreeGrafter"/>
</dbReference>
<sequence length="565" mass="63373">MTIDTEIADLITLEEASRLRNKENKKKGDKEAEKKEIEILKEIMKKKAELLKRKKAEEKAKEAEGENEKKDAVKKDAKEKDGKVVEVVQGLKKEKGEKEKEGSGFTLKTPKGTKDYDERDMAIREKIFSTVTRIFKKHGATTIDTPVFELKEILAGKYGEDSKLIYDLEDQGGEKCSLRYDLTVPFARYLAENSITNLKRYHIAKVYRRDNPAMNRGRFREFYQCDFDIAGLYDPMIPDAEGLRVMTEILEGIDVGDFVIKINHRKILDGMFEVCGVPADKFRQISSAVDKLDKMSWEDVKKEMTDEKGLAPDVADRIGEYVKLKGSSELCDTLAADAGLSKNANAMKGVEDMRLLLQYLDVLGVLPRVSFDLSLARGLDYYTGVIYEAVVLRSPSVQNGEQVGVGSIAAGGRYDELVGMFSGKTKIPCVGVSIGVERIFALLSSRTDRATLKSSPTQVYVFGVGEGFLLERMQIAKRLWDAGINAEFMYKTKPRSQNQFDACDRGRVPLAVWVGKECREAGKVKVRNMTRVEDGEEREVEVGFEGVVGEVRRRLGVLEGLGVEV</sequence>
<keyword evidence="3" id="KW-0436">Ligase</keyword>
<proteinExistence type="inferred from homology"/>
<evidence type="ECO:0000313" key="12">
    <source>
        <dbReference type="Proteomes" id="UP001212841"/>
    </source>
</evidence>
<keyword evidence="5" id="KW-0067">ATP-binding</keyword>
<dbReference type="SUPFAM" id="SSF52954">
    <property type="entry name" value="Class II aaRS ABD-related"/>
    <property type="match status" value="1"/>
</dbReference>
<dbReference type="GO" id="GO:0005829">
    <property type="term" value="C:cytosol"/>
    <property type="evidence" value="ECO:0007669"/>
    <property type="project" value="TreeGrafter"/>
</dbReference>
<comment type="caution">
    <text evidence="11">The sequence shown here is derived from an EMBL/GenBank/DDBJ whole genome shotgun (WGS) entry which is preliminary data.</text>
</comment>
<dbReference type="InterPro" id="IPR036621">
    <property type="entry name" value="Anticodon-bd_dom_sf"/>
</dbReference>
<dbReference type="InterPro" id="IPR015807">
    <property type="entry name" value="His-tRNA-ligase"/>
</dbReference>
<dbReference type="Pfam" id="PF03129">
    <property type="entry name" value="HGTP_anticodon"/>
    <property type="match status" value="1"/>
</dbReference>
<dbReference type="FunFam" id="3.30.930.10:FF:000021">
    <property type="entry name" value="Probable histidine--tRNA ligase, mitochondrial"/>
    <property type="match status" value="1"/>
</dbReference>
<dbReference type="GO" id="GO:0006427">
    <property type="term" value="P:histidyl-tRNA aminoacylation"/>
    <property type="evidence" value="ECO:0007669"/>
    <property type="project" value="InterPro"/>
</dbReference>
<keyword evidence="6" id="KW-0648">Protein biosynthesis</keyword>
<dbReference type="NCBIfam" id="TIGR00442">
    <property type="entry name" value="hisS"/>
    <property type="match status" value="1"/>
</dbReference>
<dbReference type="CDD" id="cd00773">
    <property type="entry name" value="HisRS-like_core"/>
    <property type="match status" value="1"/>
</dbReference>
<dbReference type="EMBL" id="JADGJD010000112">
    <property type="protein sequence ID" value="KAJ3054844.1"/>
    <property type="molecule type" value="Genomic_DNA"/>
</dbReference>
<evidence type="ECO:0000256" key="4">
    <source>
        <dbReference type="ARBA" id="ARBA00022741"/>
    </source>
</evidence>
<dbReference type="InterPro" id="IPR045864">
    <property type="entry name" value="aa-tRNA-synth_II/BPL/LPL"/>
</dbReference>
<evidence type="ECO:0000256" key="2">
    <source>
        <dbReference type="ARBA" id="ARBA00012815"/>
    </source>
</evidence>
<feature type="region of interest" description="Disordered" evidence="9">
    <location>
        <begin position="54"/>
        <end position="79"/>
    </location>
</feature>
<name>A0AAD5SHT2_9FUNG</name>
<evidence type="ECO:0000256" key="1">
    <source>
        <dbReference type="ARBA" id="ARBA00008226"/>
    </source>
</evidence>
<evidence type="ECO:0000256" key="6">
    <source>
        <dbReference type="ARBA" id="ARBA00022917"/>
    </source>
</evidence>
<dbReference type="InterPro" id="IPR004154">
    <property type="entry name" value="Anticodon-bd"/>
</dbReference>
<dbReference type="PANTHER" id="PTHR11476">
    <property type="entry name" value="HISTIDYL-TRNA SYNTHETASE"/>
    <property type="match status" value="1"/>
</dbReference>
<evidence type="ECO:0000259" key="10">
    <source>
        <dbReference type="PROSITE" id="PS50862"/>
    </source>
</evidence>
<evidence type="ECO:0000256" key="7">
    <source>
        <dbReference type="ARBA" id="ARBA00023146"/>
    </source>
</evidence>
<evidence type="ECO:0000313" key="11">
    <source>
        <dbReference type="EMBL" id="KAJ3054844.1"/>
    </source>
</evidence>
<reference evidence="11" key="1">
    <citation type="submission" date="2020-05" db="EMBL/GenBank/DDBJ databases">
        <title>Phylogenomic resolution of chytrid fungi.</title>
        <authorList>
            <person name="Stajich J.E."/>
            <person name="Amses K."/>
            <person name="Simmons R."/>
            <person name="Seto K."/>
            <person name="Myers J."/>
            <person name="Bonds A."/>
            <person name="Quandt C.A."/>
            <person name="Barry K."/>
            <person name="Liu P."/>
            <person name="Grigoriev I."/>
            <person name="Longcore J.E."/>
            <person name="James T.Y."/>
        </authorList>
    </citation>
    <scope>NUCLEOTIDE SEQUENCE</scope>
    <source>
        <strain evidence="11">JEL0318</strain>
    </source>
</reference>
<comment type="catalytic activity">
    <reaction evidence="8">
        <text>tRNA(His) + L-histidine + ATP = L-histidyl-tRNA(His) + AMP + diphosphate + H(+)</text>
        <dbReference type="Rhea" id="RHEA:17313"/>
        <dbReference type="Rhea" id="RHEA-COMP:9665"/>
        <dbReference type="Rhea" id="RHEA-COMP:9689"/>
        <dbReference type="ChEBI" id="CHEBI:15378"/>
        <dbReference type="ChEBI" id="CHEBI:30616"/>
        <dbReference type="ChEBI" id="CHEBI:33019"/>
        <dbReference type="ChEBI" id="CHEBI:57595"/>
        <dbReference type="ChEBI" id="CHEBI:78442"/>
        <dbReference type="ChEBI" id="CHEBI:78527"/>
        <dbReference type="ChEBI" id="CHEBI:456215"/>
        <dbReference type="EC" id="6.1.1.21"/>
    </reaction>
</comment>
<dbReference type="InterPro" id="IPR006195">
    <property type="entry name" value="aa-tRNA-synth_II"/>
</dbReference>
<dbReference type="Gene3D" id="3.30.930.10">
    <property type="entry name" value="Bira Bifunctional Protein, Domain 2"/>
    <property type="match status" value="1"/>
</dbReference>
<dbReference type="GO" id="GO:0032543">
    <property type="term" value="P:mitochondrial translation"/>
    <property type="evidence" value="ECO:0007669"/>
    <property type="project" value="TreeGrafter"/>
</dbReference>
<keyword evidence="4" id="KW-0547">Nucleotide-binding</keyword>
<dbReference type="Proteomes" id="UP001212841">
    <property type="component" value="Unassembled WGS sequence"/>
</dbReference>
<dbReference type="PROSITE" id="PS50862">
    <property type="entry name" value="AA_TRNA_LIGASE_II"/>
    <property type="match status" value="1"/>
</dbReference>
<dbReference type="PANTHER" id="PTHR11476:SF7">
    <property type="entry name" value="HISTIDINE--TRNA LIGASE"/>
    <property type="match status" value="1"/>
</dbReference>
<comment type="similarity">
    <text evidence="1">Belongs to the class-II aminoacyl-tRNA synthetase family.</text>
</comment>
<gene>
    <name evidence="11" type="primary">HTS1</name>
    <name evidence="11" type="ORF">HK097_000650</name>
</gene>
<organism evidence="11 12">
    <name type="scientific">Rhizophlyctis rosea</name>
    <dbReference type="NCBI Taxonomy" id="64517"/>
    <lineage>
        <taxon>Eukaryota</taxon>
        <taxon>Fungi</taxon>
        <taxon>Fungi incertae sedis</taxon>
        <taxon>Chytridiomycota</taxon>
        <taxon>Chytridiomycota incertae sedis</taxon>
        <taxon>Chytridiomycetes</taxon>
        <taxon>Rhizophlyctidales</taxon>
        <taxon>Rhizophlyctidaceae</taxon>
        <taxon>Rhizophlyctis</taxon>
    </lineage>
</organism>
<feature type="domain" description="Aminoacyl-transfer RNA synthetases class-II family profile" evidence="10">
    <location>
        <begin position="112"/>
        <end position="456"/>
    </location>
</feature>
<dbReference type="FunFam" id="3.40.50.800:FF:000012">
    <property type="entry name" value="Histidine--tRNA ligase, cytoplasmic"/>
    <property type="match status" value="1"/>
</dbReference>
<dbReference type="SUPFAM" id="SSF55681">
    <property type="entry name" value="Class II aaRS and biotin synthetases"/>
    <property type="match status" value="1"/>
</dbReference>
<evidence type="ECO:0000256" key="3">
    <source>
        <dbReference type="ARBA" id="ARBA00022598"/>
    </source>
</evidence>
<evidence type="ECO:0000256" key="9">
    <source>
        <dbReference type="SAM" id="MobiDB-lite"/>
    </source>
</evidence>
<dbReference type="Pfam" id="PF13393">
    <property type="entry name" value="tRNA-synt_His"/>
    <property type="match status" value="1"/>
</dbReference>
<dbReference type="EC" id="6.1.1.21" evidence="2"/>
<keyword evidence="12" id="KW-1185">Reference proteome</keyword>
<dbReference type="InterPro" id="IPR041715">
    <property type="entry name" value="HisRS-like_core"/>
</dbReference>
<dbReference type="Gene3D" id="3.40.50.800">
    <property type="entry name" value="Anticodon-binding domain"/>
    <property type="match status" value="1"/>
</dbReference>
<dbReference type="GO" id="GO:0005524">
    <property type="term" value="F:ATP binding"/>
    <property type="evidence" value="ECO:0007669"/>
    <property type="project" value="UniProtKB-KW"/>
</dbReference>
<keyword evidence="7 11" id="KW-0030">Aminoacyl-tRNA synthetase</keyword>